<evidence type="ECO:0000256" key="3">
    <source>
        <dbReference type="ARBA" id="ARBA00023163"/>
    </source>
</evidence>
<dbReference type="InterPro" id="IPR036388">
    <property type="entry name" value="WH-like_DNA-bd_sf"/>
</dbReference>
<keyword evidence="7" id="KW-1185">Reference proteome</keyword>
<organism evidence="6 7">
    <name type="scientific">Polaromonas vacuolata</name>
    <dbReference type="NCBI Taxonomy" id="37448"/>
    <lineage>
        <taxon>Bacteria</taxon>
        <taxon>Pseudomonadati</taxon>
        <taxon>Pseudomonadota</taxon>
        <taxon>Betaproteobacteria</taxon>
        <taxon>Burkholderiales</taxon>
        <taxon>Comamonadaceae</taxon>
        <taxon>Polaromonas</taxon>
    </lineage>
</organism>
<name>A0A6H2HB61_9BURK</name>
<dbReference type="Pfam" id="PF12840">
    <property type="entry name" value="HTH_20"/>
    <property type="match status" value="1"/>
</dbReference>
<dbReference type="GO" id="GO:0003677">
    <property type="term" value="F:DNA binding"/>
    <property type="evidence" value="ECO:0007669"/>
    <property type="project" value="UniProtKB-KW"/>
</dbReference>
<dbReference type="GO" id="GO:0003700">
    <property type="term" value="F:DNA-binding transcription factor activity"/>
    <property type="evidence" value="ECO:0007669"/>
    <property type="project" value="InterPro"/>
</dbReference>
<evidence type="ECO:0000256" key="4">
    <source>
        <dbReference type="SAM" id="MobiDB-lite"/>
    </source>
</evidence>
<keyword evidence="2" id="KW-0238">DNA-binding</keyword>
<dbReference type="RefSeq" id="WP_337778944.1">
    <property type="nucleotide sequence ID" value="NZ_CP051461.1"/>
</dbReference>
<feature type="compositionally biased region" description="Polar residues" evidence="4">
    <location>
        <begin position="1"/>
        <end position="13"/>
    </location>
</feature>
<dbReference type="SUPFAM" id="SSF46785">
    <property type="entry name" value="Winged helix' DNA-binding domain"/>
    <property type="match status" value="1"/>
</dbReference>
<keyword evidence="1" id="KW-0805">Transcription regulation</keyword>
<dbReference type="KEGG" id="pvac:HC248_02145"/>
<evidence type="ECO:0000313" key="7">
    <source>
        <dbReference type="Proteomes" id="UP000502041"/>
    </source>
</evidence>
<dbReference type="InterPro" id="IPR011991">
    <property type="entry name" value="ArsR-like_HTH"/>
</dbReference>
<dbReference type="AlphaFoldDB" id="A0A6H2HB61"/>
<dbReference type="Gene3D" id="1.10.10.10">
    <property type="entry name" value="Winged helix-like DNA-binding domain superfamily/Winged helix DNA-binding domain"/>
    <property type="match status" value="1"/>
</dbReference>
<accession>A0A6H2HB61</accession>
<protein>
    <recommendedName>
        <fullName evidence="5">HTH arsR-type domain-containing protein</fullName>
    </recommendedName>
</protein>
<proteinExistence type="predicted"/>
<evidence type="ECO:0000259" key="5">
    <source>
        <dbReference type="PROSITE" id="PS50987"/>
    </source>
</evidence>
<gene>
    <name evidence="6" type="ORF">HC248_02145</name>
</gene>
<evidence type="ECO:0000313" key="6">
    <source>
        <dbReference type="EMBL" id="QJC56834.1"/>
    </source>
</evidence>
<reference evidence="6 7" key="1">
    <citation type="submission" date="2020-04" db="EMBL/GenBank/DDBJ databases">
        <title>Complete genome of a Psychrophilic, Marine, Gas Vacuolate Bacterium Polaromonas vacuolata KCTC 22033T.</title>
        <authorList>
            <person name="Hwang K."/>
            <person name="Kim K.M."/>
        </authorList>
    </citation>
    <scope>NUCLEOTIDE SEQUENCE [LARGE SCALE GENOMIC DNA]</scope>
    <source>
        <strain evidence="6 7">KCTC 22033</strain>
    </source>
</reference>
<dbReference type="InterPro" id="IPR001845">
    <property type="entry name" value="HTH_ArsR_DNA-bd_dom"/>
</dbReference>
<dbReference type="PANTHER" id="PTHR43132:SF2">
    <property type="entry name" value="ARSENICAL RESISTANCE OPERON REPRESSOR ARSR-RELATED"/>
    <property type="match status" value="1"/>
</dbReference>
<dbReference type="Proteomes" id="UP000502041">
    <property type="component" value="Chromosome"/>
</dbReference>
<evidence type="ECO:0000256" key="2">
    <source>
        <dbReference type="ARBA" id="ARBA00023125"/>
    </source>
</evidence>
<sequence length="192" mass="20466">MTTQAQNKIPTTQKSKSVKKIAPKKTLAAAPQDQSGPLLSMEEAAAVKALAALAQAQRLRTFRALVVAGSQGLTPGAIAQQLDLAPSTLSFHLKELTNSALLSSQALGRNLIYRVDFLQVQALLTYLSENCCEGQSCEVSKTAICISADEVPKPKIKVKAKTTKKETDKALTELVKSAKSSTTTKIKSTVKP</sequence>
<dbReference type="PROSITE" id="PS50987">
    <property type="entry name" value="HTH_ARSR_2"/>
    <property type="match status" value="1"/>
</dbReference>
<dbReference type="PANTHER" id="PTHR43132">
    <property type="entry name" value="ARSENICAL RESISTANCE OPERON REPRESSOR ARSR-RELATED"/>
    <property type="match status" value="1"/>
</dbReference>
<evidence type="ECO:0000256" key="1">
    <source>
        <dbReference type="ARBA" id="ARBA00023015"/>
    </source>
</evidence>
<feature type="region of interest" description="Disordered" evidence="4">
    <location>
        <begin position="1"/>
        <end position="33"/>
    </location>
</feature>
<dbReference type="InterPro" id="IPR051011">
    <property type="entry name" value="Metal_resp_trans_reg"/>
</dbReference>
<feature type="domain" description="HTH arsR-type" evidence="5">
    <location>
        <begin position="38"/>
        <end position="135"/>
    </location>
</feature>
<dbReference type="InterPro" id="IPR036390">
    <property type="entry name" value="WH_DNA-bd_sf"/>
</dbReference>
<dbReference type="CDD" id="cd00090">
    <property type="entry name" value="HTH_ARSR"/>
    <property type="match status" value="1"/>
</dbReference>
<dbReference type="SMART" id="SM00418">
    <property type="entry name" value="HTH_ARSR"/>
    <property type="match status" value="1"/>
</dbReference>
<dbReference type="EMBL" id="CP051461">
    <property type="protein sequence ID" value="QJC56834.1"/>
    <property type="molecule type" value="Genomic_DNA"/>
</dbReference>
<keyword evidence="3" id="KW-0804">Transcription</keyword>